<accession>A0ABR4WD88</accession>
<dbReference type="PANTHER" id="PTHR36151">
    <property type="entry name" value="BLR2777 PROTEIN"/>
    <property type="match status" value="1"/>
</dbReference>
<comment type="subcellular location">
    <subcellularLocation>
        <location evidence="1">Cell outer membrane</location>
        <topology evidence="1">Lipid-anchor</topology>
    </subcellularLocation>
</comment>
<dbReference type="Gene3D" id="2.50.20.10">
    <property type="entry name" value="Lipoprotein localisation LolA/LolB/LppX"/>
    <property type="match status" value="1"/>
</dbReference>
<evidence type="ECO:0000256" key="6">
    <source>
        <dbReference type="ARBA" id="ARBA00022729"/>
    </source>
</evidence>
<evidence type="ECO:0000256" key="7">
    <source>
        <dbReference type="ARBA" id="ARBA00022927"/>
    </source>
</evidence>
<feature type="signal peptide" evidence="13">
    <location>
        <begin position="1"/>
        <end position="27"/>
    </location>
</feature>
<feature type="chain" id="PRO_5046067873" description="Outer-membrane lipoprotein LolB" evidence="13">
    <location>
        <begin position="28"/>
        <end position="547"/>
    </location>
</feature>
<comment type="caution">
    <text evidence="15">The sequence shown here is derived from an EMBL/GenBank/DDBJ whole genome shotgun (WGS) entry which is preliminary data.</text>
</comment>
<gene>
    <name evidence="15" type="ORF">T9A_01401</name>
</gene>
<comment type="similarity">
    <text evidence="2">Belongs to the LolB family.</text>
</comment>
<evidence type="ECO:0000256" key="1">
    <source>
        <dbReference type="ARBA" id="ARBA00004459"/>
    </source>
</evidence>
<keyword evidence="10" id="KW-0143">Chaperone</keyword>
<dbReference type="RefSeq" id="WP_035246406.1">
    <property type="nucleotide sequence ID" value="NZ_ARXU01000004.1"/>
</dbReference>
<dbReference type="Proteomes" id="UP000029443">
    <property type="component" value="Unassembled WGS sequence"/>
</dbReference>
<dbReference type="PANTHER" id="PTHR36151:SF3">
    <property type="entry name" value="ER-BOUND OXYGENASE MPAB_MPAB'_RUBBER OXYGENASE CATALYTIC DOMAIN-CONTAINING PROTEIN"/>
    <property type="match status" value="1"/>
</dbReference>
<evidence type="ECO:0000256" key="5">
    <source>
        <dbReference type="ARBA" id="ARBA00022448"/>
    </source>
</evidence>
<evidence type="ECO:0000256" key="11">
    <source>
        <dbReference type="ARBA" id="ARBA00023237"/>
    </source>
</evidence>
<evidence type="ECO:0000256" key="4">
    <source>
        <dbReference type="ARBA" id="ARBA00016202"/>
    </source>
</evidence>
<dbReference type="InterPro" id="IPR004565">
    <property type="entry name" value="OM_lipoprot_LolB"/>
</dbReference>
<dbReference type="InterPro" id="IPR018713">
    <property type="entry name" value="MPAB/Lcp_cat_dom"/>
</dbReference>
<evidence type="ECO:0000256" key="9">
    <source>
        <dbReference type="ARBA" id="ARBA00023139"/>
    </source>
</evidence>
<dbReference type="PROSITE" id="PS51257">
    <property type="entry name" value="PROKAR_LIPOPROTEIN"/>
    <property type="match status" value="1"/>
</dbReference>
<dbReference type="Pfam" id="PF09995">
    <property type="entry name" value="MPAB_Lcp_cat"/>
    <property type="match status" value="1"/>
</dbReference>
<keyword evidence="5" id="KW-0813">Transport</keyword>
<organism evidence="15 16">
    <name type="scientific">Alcanivorax jadensis T9</name>
    <dbReference type="NCBI Taxonomy" id="1177181"/>
    <lineage>
        <taxon>Bacteria</taxon>
        <taxon>Pseudomonadati</taxon>
        <taxon>Pseudomonadota</taxon>
        <taxon>Gammaproteobacteria</taxon>
        <taxon>Oceanospirillales</taxon>
        <taxon>Alcanivoracaceae</taxon>
        <taxon>Alcanivorax</taxon>
    </lineage>
</organism>
<proteinExistence type="inferred from homology"/>
<sequence>MTKITLQHSKVILLGMLLVLQGCSAFKASHFVPESAENMREWEVEGRFVLRADSTVSKSHFAFRQIGEEYALSILMEEPVGEPKVIIHGNVYEPDSETVDVIGGAEAMNVAEHLQAHIRAGNLSYWLRGLPATADAVVYQEDLDRVDRIEEADWDIDYKEYMAVQNYLLPSEVKFKGEQGSFTLDMVRAETAYLTSPCGQNVSASELESPPENNAVQDAVRQLVPSDGSPPIPRWVDEAAFCRQLVKVHGKIPDSRVGLYGPESMMWKLSRAGMPGAFGAGRALLLQLAHPWVTASIDEHSVVRDDPLGRARRTFQHVGTMVFGSMPQVMTSANQVRDIHEEIEGEVPMDSGAFKRGSEYRANEVAAMIWVHATLWETLAYMYEKMEGELTLAEKDQFYEETKLFAMLFGVPEQALPKDWNAFMAYNRAMWASPQLTVAENGIRLKEDLFDPRSIWMIFPLWVQEQVTAANLPPRIRDEFEMKYGWWQKFNNAWIMGGAKVTQWMLPKSLERNPLYHEANARLEGERVGGYNQFLIEALLDKERLVN</sequence>
<evidence type="ECO:0000256" key="8">
    <source>
        <dbReference type="ARBA" id="ARBA00023136"/>
    </source>
</evidence>
<keyword evidence="9" id="KW-0564">Palmitate</keyword>
<keyword evidence="6 13" id="KW-0732">Signal</keyword>
<keyword evidence="7" id="KW-0653">Protein transport</keyword>
<protein>
    <recommendedName>
        <fullName evidence="4">Outer-membrane lipoprotein LolB</fullName>
    </recommendedName>
</protein>
<keyword evidence="11" id="KW-0998">Cell outer membrane</keyword>
<evidence type="ECO:0000313" key="16">
    <source>
        <dbReference type="Proteomes" id="UP000029443"/>
    </source>
</evidence>
<evidence type="ECO:0000256" key="10">
    <source>
        <dbReference type="ARBA" id="ARBA00023186"/>
    </source>
</evidence>
<keyword evidence="8" id="KW-0472">Membrane</keyword>
<comment type="subunit">
    <text evidence="3">Monomer.</text>
</comment>
<keyword evidence="16" id="KW-1185">Reference proteome</keyword>
<evidence type="ECO:0000256" key="2">
    <source>
        <dbReference type="ARBA" id="ARBA00009696"/>
    </source>
</evidence>
<evidence type="ECO:0000256" key="12">
    <source>
        <dbReference type="ARBA" id="ARBA00023288"/>
    </source>
</evidence>
<name>A0ABR4WD88_9GAMM</name>
<dbReference type="Pfam" id="PF03550">
    <property type="entry name" value="LolB"/>
    <property type="match status" value="1"/>
</dbReference>
<feature type="domain" description="ER-bound oxygenase mpaB/mpaB'/Rubber oxygenase catalytic" evidence="14">
    <location>
        <begin position="269"/>
        <end position="490"/>
    </location>
</feature>
<dbReference type="InterPro" id="IPR029046">
    <property type="entry name" value="LolA/LolB/LppX"/>
</dbReference>
<evidence type="ECO:0000256" key="13">
    <source>
        <dbReference type="SAM" id="SignalP"/>
    </source>
</evidence>
<evidence type="ECO:0000313" key="15">
    <source>
        <dbReference type="EMBL" id="KGD61452.1"/>
    </source>
</evidence>
<keyword evidence="12" id="KW-0449">Lipoprotein</keyword>
<dbReference type="EMBL" id="ARXU01000004">
    <property type="protein sequence ID" value="KGD61452.1"/>
    <property type="molecule type" value="Genomic_DNA"/>
</dbReference>
<evidence type="ECO:0000256" key="3">
    <source>
        <dbReference type="ARBA" id="ARBA00011245"/>
    </source>
</evidence>
<reference evidence="15 16" key="1">
    <citation type="submission" date="2012-09" db="EMBL/GenBank/DDBJ databases">
        <title>Genome Sequence of alkane-degrading Bacterium Alcanivorax jadensis T9.</title>
        <authorList>
            <person name="Lai Q."/>
            <person name="Shao Z."/>
        </authorList>
    </citation>
    <scope>NUCLEOTIDE SEQUENCE [LARGE SCALE GENOMIC DNA]</scope>
    <source>
        <strain evidence="15 16">T9</strain>
    </source>
</reference>
<evidence type="ECO:0000259" key="14">
    <source>
        <dbReference type="Pfam" id="PF09995"/>
    </source>
</evidence>
<dbReference type="SUPFAM" id="SSF89392">
    <property type="entry name" value="Prokaryotic lipoproteins and lipoprotein localization factors"/>
    <property type="match status" value="1"/>
</dbReference>